<feature type="compositionally biased region" description="Low complexity" evidence="1">
    <location>
        <begin position="295"/>
        <end position="306"/>
    </location>
</feature>
<gene>
    <name evidence="3" type="ORF">ORAREDHAP_LOCUS11195</name>
</gene>
<feature type="transmembrane region" description="Helical" evidence="2">
    <location>
        <begin position="68"/>
        <end position="87"/>
    </location>
</feature>
<feature type="transmembrane region" description="Helical" evidence="2">
    <location>
        <begin position="12"/>
        <end position="37"/>
    </location>
</feature>
<sequence>MLLMVIIFTLDLLIVDVVIQIGKLTIINARIIVVVALGLEADRGIMVVEAVLGITVVVRMMVAIMVPIGMFLTISGIMMVILGVHMVNGIKALVHGTTMLVHEIIMVVHGIMGFGHTSPNCPQRTNFSYQGAPPSPSLTALTTTASGQFSDPNICLTDIGAAHHMTSDLRHLSNIALSTSTNNVTIGNGTGLSIANVGSSYLVSGHQVFNLPEDLKGRILYQGKCSNGLYPLPTRTPPILPSLAAFHGRKVFGCACYPLLRPYTQSKVQPRLNGLPETTSSNNSLASPVPSAREVSSSVDVITSSTECVQDQTP</sequence>
<dbReference type="EMBL" id="CAEKKB010000002">
    <property type="protein sequence ID" value="CAB4298635.1"/>
    <property type="molecule type" value="Genomic_DNA"/>
</dbReference>
<evidence type="ECO:0000256" key="2">
    <source>
        <dbReference type="SAM" id="Phobius"/>
    </source>
</evidence>
<protein>
    <submittedName>
        <fullName evidence="3">Uncharacterized protein</fullName>
    </submittedName>
</protein>
<dbReference type="Proteomes" id="UP000507245">
    <property type="component" value="Unassembled WGS sequence"/>
</dbReference>
<reference evidence="4" key="1">
    <citation type="journal article" date="2020" name="Genome Biol.">
        <title>Gamete binning: chromosome-level and haplotype-resolved genome assembly enabled by high-throughput single-cell sequencing of gamete genomes.</title>
        <authorList>
            <person name="Campoy J.A."/>
            <person name="Sun H."/>
            <person name="Goel M."/>
            <person name="Jiao W.-B."/>
            <person name="Folz-Donahue K."/>
            <person name="Wang N."/>
            <person name="Rubio M."/>
            <person name="Liu C."/>
            <person name="Kukat C."/>
            <person name="Ruiz D."/>
            <person name="Huettel B."/>
            <person name="Schneeberger K."/>
        </authorList>
    </citation>
    <scope>NUCLEOTIDE SEQUENCE [LARGE SCALE GENOMIC DNA]</scope>
    <source>
        <strain evidence="4">cv. Rojo Pasion</strain>
    </source>
</reference>
<accession>A0A6J5WF16</accession>
<evidence type="ECO:0000313" key="3">
    <source>
        <dbReference type="EMBL" id="CAB4298635.1"/>
    </source>
</evidence>
<keyword evidence="2" id="KW-1133">Transmembrane helix</keyword>
<organism evidence="3 4">
    <name type="scientific">Prunus armeniaca</name>
    <name type="common">Apricot</name>
    <name type="synonym">Armeniaca vulgaris</name>
    <dbReference type="NCBI Taxonomy" id="36596"/>
    <lineage>
        <taxon>Eukaryota</taxon>
        <taxon>Viridiplantae</taxon>
        <taxon>Streptophyta</taxon>
        <taxon>Embryophyta</taxon>
        <taxon>Tracheophyta</taxon>
        <taxon>Spermatophyta</taxon>
        <taxon>Magnoliopsida</taxon>
        <taxon>eudicotyledons</taxon>
        <taxon>Gunneridae</taxon>
        <taxon>Pentapetalae</taxon>
        <taxon>rosids</taxon>
        <taxon>fabids</taxon>
        <taxon>Rosales</taxon>
        <taxon>Rosaceae</taxon>
        <taxon>Amygdaloideae</taxon>
        <taxon>Amygdaleae</taxon>
        <taxon>Prunus</taxon>
    </lineage>
</organism>
<name>A0A6J5WF16_PRUAR</name>
<keyword evidence="4" id="KW-1185">Reference proteome</keyword>
<proteinExistence type="predicted"/>
<evidence type="ECO:0000256" key="1">
    <source>
        <dbReference type="SAM" id="MobiDB-lite"/>
    </source>
</evidence>
<dbReference type="AlphaFoldDB" id="A0A6J5WF16"/>
<feature type="compositionally biased region" description="Polar residues" evidence="1">
    <location>
        <begin position="276"/>
        <end position="286"/>
    </location>
</feature>
<feature type="region of interest" description="Disordered" evidence="1">
    <location>
        <begin position="270"/>
        <end position="314"/>
    </location>
</feature>
<evidence type="ECO:0000313" key="4">
    <source>
        <dbReference type="Proteomes" id="UP000507245"/>
    </source>
</evidence>
<keyword evidence="2" id="KW-0812">Transmembrane</keyword>
<keyword evidence="2" id="KW-0472">Membrane</keyword>